<dbReference type="RefSeq" id="WP_091712107.1">
    <property type="nucleotide sequence ID" value="NZ_FOSH01000005.1"/>
</dbReference>
<reference evidence="5" key="1">
    <citation type="submission" date="2016-10" db="EMBL/GenBank/DDBJ databases">
        <authorList>
            <person name="Varghese N."/>
            <person name="Submissions S."/>
        </authorList>
    </citation>
    <scope>NUCLEOTIDE SEQUENCE [LARGE SCALE GENOMIC DNA]</scope>
    <source>
        <strain evidence="5">DSM 11578</strain>
    </source>
</reference>
<comment type="catalytic activity">
    <reaction evidence="3">
        <text>L-glutaminyl-[protein] + H2O = L-glutamyl-[protein] + NH4(+)</text>
        <dbReference type="Rhea" id="RHEA:16441"/>
        <dbReference type="Rhea" id="RHEA-COMP:10207"/>
        <dbReference type="Rhea" id="RHEA-COMP:10208"/>
        <dbReference type="ChEBI" id="CHEBI:15377"/>
        <dbReference type="ChEBI" id="CHEBI:28938"/>
        <dbReference type="ChEBI" id="CHEBI:29973"/>
        <dbReference type="ChEBI" id="CHEBI:30011"/>
        <dbReference type="EC" id="3.5.1.44"/>
    </reaction>
</comment>
<dbReference type="InterPro" id="IPR005659">
    <property type="entry name" value="Chemorcpt_Glu_NH3ase_CheD"/>
</dbReference>
<dbReference type="InterPro" id="IPR011324">
    <property type="entry name" value="Cytotoxic_necrot_fac-like_cat"/>
</dbReference>
<dbReference type="NCBIfam" id="NF010013">
    <property type="entry name" value="PRK13487.1"/>
    <property type="match status" value="1"/>
</dbReference>
<organism evidence="4 5">
    <name type="scientific">Methylophaga sulfidovorans</name>
    <dbReference type="NCBI Taxonomy" id="45496"/>
    <lineage>
        <taxon>Bacteria</taxon>
        <taxon>Pseudomonadati</taxon>
        <taxon>Pseudomonadota</taxon>
        <taxon>Gammaproteobacteria</taxon>
        <taxon>Thiotrichales</taxon>
        <taxon>Piscirickettsiaceae</taxon>
        <taxon>Methylophaga</taxon>
    </lineage>
</organism>
<dbReference type="InterPro" id="IPR038592">
    <property type="entry name" value="CheD-like_sf"/>
</dbReference>
<dbReference type="HAMAP" id="MF_01440">
    <property type="entry name" value="CheD"/>
    <property type="match status" value="1"/>
</dbReference>
<gene>
    <name evidence="3" type="primary">cheD</name>
    <name evidence="4" type="ORF">SAMN04488079_10528</name>
</gene>
<proteinExistence type="inferred from homology"/>
<dbReference type="Proteomes" id="UP000198924">
    <property type="component" value="Unassembled WGS sequence"/>
</dbReference>
<dbReference type="AlphaFoldDB" id="A0A1I3WT79"/>
<name>A0A1I3WT79_9GAMM</name>
<evidence type="ECO:0000256" key="2">
    <source>
        <dbReference type="ARBA" id="ARBA00022801"/>
    </source>
</evidence>
<dbReference type="EMBL" id="FOSH01000005">
    <property type="protein sequence ID" value="SFK10047.1"/>
    <property type="molecule type" value="Genomic_DNA"/>
</dbReference>
<dbReference type="CDD" id="cd16352">
    <property type="entry name" value="CheD"/>
    <property type="match status" value="1"/>
</dbReference>
<dbReference type="Pfam" id="PF03975">
    <property type="entry name" value="CheD"/>
    <property type="match status" value="1"/>
</dbReference>
<evidence type="ECO:0000313" key="5">
    <source>
        <dbReference type="Proteomes" id="UP000198924"/>
    </source>
</evidence>
<dbReference type="EC" id="3.5.1.44" evidence="3"/>
<evidence type="ECO:0000256" key="1">
    <source>
        <dbReference type="ARBA" id="ARBA00022500"/>
    </source>
</evidence>
<protein>
    <recommendedName>
        <fullName evidence="3">Probable chemoreceptor glutamine deamidase CheD</fullName>
        <ecNumber evidence="3">3.5.1.44</ecNumber>
    </recommendedName>
</protein>
<keyword evidence="5" id="KW-1185">Reference proteome</keyword>
<dbReference type="Gene3D" id="3.30.1330.200">
    <property type="match status" value="1"/>
</dbReference>
<sequence length="213" mass="23958">MTILPPPLPPLLGEYGHINRYWDKHAKIWVAKILPGEIYISQNAEEAIATTLGSCISACIRDKKKGIGGMNHFMLPENTVTSPSANNYWMGGAARYGCFAMECLINEILKAGGERKDLEMKVCGGGRILSGISNDVGKKNSEFVLKFAEIEGISVKSYDLGDIYPRKVIFFPYTGKLFVKRIKHLHNDTILTRETEYKERLQFEYQVSTAELF</sequence>
<evidence type="ECO:0000313" key="4">
    <source>
        <dbReference type="EMBL" id="SFK10047.1"/>
    </source>
</evidence>
<dbReference type="GO" id="GO:0050568">
    <property type="term" value="F:protein-glutamine glutaminase activity"/>
    <property type="evidence" value="ECO:0007669"/>
    <property type="project" value="UniProtKB-UniRule"/>
</dbReference>
<dbReference type="STRING" id="45496.SAMN04488079_10528"/>
<keyword evidence="1 3" id="KW-0145">Chemotaxis</keyword>
<comment type="similarity">
    <text evidence="3">Belongs to the CheD family.</text>
</comment>
<evidence type="ECO:0000256" key="3">
    <source>
        <dbReference type="HAMAP-Rule" id="MF_01440"/>
    </source>
</evidence>
<dbReference type="PANTHER" id="PTHR35147:SF2">
    <property type="entry name" value="CHEMORECEPTOR GLUTAMINE DEAMIDASE CHED-RELATED"/>
    <property type="match status" value="1"/>
</dbReference>
<dbReference type="PANTHER" id="PTHR35147">
    <property type="entry name" value="CHEMORECEPTOR GLUTAMINE DEAMIDASE CHED-RELATED"/>
    <property type="match status" value="1"/>
</dbReference>
<dbReference type="SUPFAM" id="SSF64438">
    <property type="entry name" value="CNF1/YfiH-like putative cysteine hydrolases"/>
    <property type="match status" value="1"/>
</dbReference>
<dbReference type="GO" id="GO:0006935">
    <property type="term" value="P:chemotaxis"/>
    <property type="evidence" value="ECO:0007669"/>
    <property type="project" value="UniProtKB-UniRule"/>
</dbReference>
<keyword evidence="2 3" id="KW-0378">Hydrolase</keyword>
<comment type="function">
    <text evidence="3">Probably deamidates glutamine residues to glutamate on methyl-accepting chemotaxis receptors (MCPs), playing an important role in chemotaxis.</text>
</comment>
<accession>A0A1I3WT79</accession>
<dbReference type="OrthoDB" id="9807202at2"/>